<dbReference type="InterPro" id="IPR036873">
    <property type="entry name" value="Rhodanese-like_dom_sf"/>
</dbReference>
<protein>
    <recommendedName>
        <fullName evidence="2">Rhodanese domain-containing protein</fullName>
    </recommendedName>
</protein>
<dbReference type="InterPro" id="IPR001763">
    <property type="entry name" value="Rhodanese-like_dom"/>
</dbReference>
<sequence length="160" mass="19144">MGHQQQHSHQHRGHHHRHDHEHDHEHDHDHDHEHGHDHHHDHGDEYGHEYDIYPKRFIEVYQSSQLEGQIIDVRDEWEFKKVRLLGSINIPLRHMPEHIDSLNPSQIYYIICSQGIRSSFAAEYLIESEFSHVHVIQTGIYGLCEYIEDEIGDTPWIIKE</sequence>
<evidence type="ECO:0000313" key="3">
    <source>
        <dbReference type="EMBL" id="KIL35968.1"/>
    </source>
</evidence>
<dbReference type="PROSITE" id="PS50206">
    <property type="entry name" value="RHODANESE_3"/>
    <property type="match status" value="1"/>
</dbReference>
<evidence type="ECO:0000259" key="2">
    <source>
        <dbReference type="PROSITE" id="PS50206"/>
    </source>
</evidence>
<feature type="region of interest" description="Disordered" evidence="1">
    <location>
        <begin position="1"/>
        <end position="46"/>
    </location>
</feature>
<name>A0ABR5A4J1_9BACL</name>
<evidence type="ECO:0000256" key="1">
    <source>
        <dbReference type="SAM" id="MobiDB-lite"/>
    </source>
</evidence>
<dbReference type="Proteomes" id="UP000054526">
    <property type="component" value="Unassembled WGS sequence"/>
</dbReference>
<organism evidence="3 4">
    <name type="scientific">Cohnella kolymensis</name>
    <dbReference type="NCBI Taxonomy" id="1590652"/>
    <lineage>
        <taxon>Bacteria</taxon>
        <taxon>Bacillati</taxon>
        <taxon>Bacillota</taxon>
        <taxon>Bacilli</taxon>
        <taxon>Bacillales</taxon>
        <taxon>Paenibacillaceae</taxon>
        <taxon>Cohnella</taxon>
    </lineage>
</organism>
<dbReference type="SUPFAM" id="SSF52821">
    <property type="entry name" value="Rhodanese/Cell cycle control phosphatase"/>
    <property type="match status" value="1"/>
</dbReference>
<dbReference type="RefSeq" id="WP_041062871.1">
    <property type="nucleotide sequence ID" value="NZ_JXAL01000016.1"/>
</dbReference>
<comment type="caution">
    <text evidence="3">The sequence shown here is derived from an EMBL/GenBank/DDBJ whole genome shotgun (WGS) entry which is preliminary data.</text>
</comment>
<reference evidence="3 4" key="1">
    <citation type="submission" date="2014-12" db="EMBL/GenBank/DDBJ databases">
        <title>Draft genome sequence of Cohnella kolymensis strain B-2846.</title>
        <authorList>
            <person name="Karlyshev A.V."/>
            <person name="Kudryashova E.B."/>
        </authorList>
    </citation>
    <scope>NUCLEOTIDE SEQUENCE [LARGE SCALE GENOMIC DNA]</scope>
    <source>
        <strain evidence="3 4">VKM B-2846</strain>
    </source>
</reference>
<dbReference type="PANTHER" id="PTHR43031">
    <property type="entry name" value="FAD-DEPENDENT OXIDOREDUCTASE"/>
    <property type="match status" value="1"/>
</dbReference>
<feature type="domain" description="Rhodanese" evidence="2">
    <location>
        <begin position="69"/>
        <end position="145"/>
    </location>
</feature>
<dbReference type="Pfam" id="PF00581">
    <property type="entry name" value="Rhodanese"/>
    <property type="match status" value="1"/>
</dbReference>
<dbReference type="SMART" id="SM00450">
    <property type="entry name" value="RHOD"/>
    <property type="match status" value="1"/>
</dbReference>
<gene>
    <name evidence="3" type="ORF">SD71_11530</name>
</gene>
<dbReference type="EMBL" id="JXAL01000016">
    <property type="protein sequence ID" value="KIL35968.1"/>
    <property type="molecule type" value="Genomic_DNA"/>
</dbReference>
<accession>A0ABR5A4J1</accession>
<feature type="compositionally biased region" description="Basic residues" evidence="1">
    <location>
        <begin position="1"/>
        <end position="19"/>
    </location>
</feature>
<proteinExistence type="predicted"/>
<keyword evidence="4" id="KW-1185">Reference proteome</keyword>
<feature type="compositionally biased region" description="Basic and acidic residues" evidence="1">
    <location>
        <begin position="20"/>
        <end position="46"/>
    </location>
</feature>
<evidence type="ECO:0000313" key="4">
    <source>
        <dbReference type="Proteomes" id="UP000054526"/>
    </source>
</evidence>
<dbReference type="Gene3D" id="3.40.250.10">
    <property type="entry name" value="Rhodanese-like domain"/>
    <property type="match status" value="1"/>
</dbReference>
<dbReference type="PANTHER" id="PTHR43031:SF7">
    <property type="entry name" value="NITRIC OXIDE REDUCTASE FLRD-NAD(+) REDUCTASE"/>
    <property type="match status" value="1"/>
</dbReference>
<dbReference type="InterPro" id="IPR050229">
    <property type="entry name" value="GlpE_sulfurtransferase"/>
</dbReference>
<dbReference type="CDD" id="cd00158">
    <property type="entry name" value="RHOD"/>
    <property type="match status" value="1"/>
</dbReference>